<dbReference type="EMBL" id="QREI01000001">
    <property type="protein sequence ID" value="REE27646.1"/>
    <property type="molecule type" value="Genomic_DNA"/>
</dbReference>
<dbReference type="SUPFAM" id="SSF48452">
    <property type="entry name" value="TPR-like"/>
    <property type="match status" value="1"/>
</dbReference>
<comment type="similarity">
    <text evidence="2">Belongs to the SusD family.</text>
</comment>
<dbReference type="PROSITE" id="PS51257">
    <property type="entry name" value="PROKAR_LIPOPROTEIN"/>
    <property type="match status" value="1"/>
</dbReference>
<dbReference type="AlphaFoldDB" id="A0A3D9N869"/>
<evidence type="ECO:0000259" key="7">
    <source>
        <dbReference type="Pfam" id="PF07980"/>
    </source>
</evidence>
<evidence type="ECO:0000313" key="10">
    <source>
        <dbReference type="Proteomes" id="UP000256919"/>
    </source>
</evidence>
<sequence>MKNRMKQIIFIVTISLFMTACHDDLNQDPIDPDSFTEQDVFVDITEAKGALAKLYASLALTGQQGPAGQPDISGIDEGASQYTRMLFNLNELTTDHAVVGWGDPGLPDLHGLYWSAGNDFTGAMYLRLAQEVSFTNAFIQNASALSDDEAQSYIAEARFLRAFAYYNLIDFYANVPLVTQITTDLPSQSSRTDLFNYVESELLEIQDLLSESNEYGRVDKVAAWALLSKLYLNAEVWTGTARYTDCVIYSENVMNSSYVINTTDANGNGSAYDELFLADNNSNGAQNEFIFALNFDGIQSQTYGGSTFIVHAATGGSMDPLSLGVNGGWGGYRTTKALVEKFDYNLVVQELSDINNALGAITDWGIVGDGTPNGWDGPDTEMFEIATNKFALYTELTDGFLKFRFNEDWGNNYGDTGADGTLEAAGDNIPVTAGEYYITFDLDNLTYTIEAVNFNTLLESYIEGDHRAMFYTDGQSLEIESIPPFDQGYAVTKFKNIDSNGNQGNDSSGEFVDTDIPIIRLAEIYLNYAEANLRGGGGDNNRAVSAINELRARAYGDASGNISSSDLDLGFVLDERSRELYWEGQRRTDLIRFNSFTTNAYLWPFKGNQANGASVSSFRNIFPIPSNTISTNPNLIQNDGY</sequence>
<dbReference type="InterPro" id="IPR011990">
    <property type="entry name" value="TPR-like_helical_dom_sf"/>
</dbReference>
<organism evidence="9 10">
    <name type="scientific">Winogradskyella pacifica</name>
    <dbReference type="NCBI Taxonomy" id="664642"/>
    <lineage>
        <taxon>Bacteria</taxon>
        <taxon>Pseudomonadati</taxon>
        <taxon>Bacteroidota</taxon>
        <taxon>Flavobacteriia</taxon>
        <taxon>Flavobacteriales</taxon>
        <taxon>Flavobacteriaceae</taxon>
        <taxon>Winogradskyella</taxon>
    </lineage>
</organism>
<keyword evidence="5" id="KW-0998">Cell outer membrane</keyword>
<feature type="domain" description="RagB/SusD" evidence="7">
    <location>
        <begin position="287"/>
        <end position="641"/>
    </location>
</feature>
<evidence type="ECO:0000256" key="6">
    <source>
        <dbReference type="SAM" id="SignalP"/>
    </source>
</evidence>
<feature type="signal peptide" evidence="6">
    <location>
        <begin position="1"/>
        <end position="22"/>
    </location>
</feature>
<dbReference type="InterPro" id="IPR012944">
    <property type="entry name" value="SusD_RagB_dom"/>
</dbReference>
<comment type="caution">
    <text evidence="9">The sequence shown here is derived from an EMBL/GenBank/DDBJ whole genome shotgun (WGS) entry which is preliminary data.</text>
</comment>
<dbReference type="CDD" id="cd12956">
    <property type="entry name" value="CBM_SusE-F_like"/>
    <property type="match status" value="1"/>
</dbReference>
<dbReference type="Gene3D" id="2.60.40.3620">
    <property type="match status" value="1"/>
</dbReference>
<gene>
    <name evidence="9" type="ORF">DFQ09_101480</name>
</gene>
<dbReference type="Proteomes" id="UP000256919">
    <property type="component" value="Unassembled WGS sequence"/>
</dbReference>
<comment type="subcellular location">
    <subcellularLocation>
        <location evidence="1">Cell outer membrane</location>
    </subcellularLocation>
</comment>
<evidence type="ECO:0000256" key="4">
    <source>
        <dbReference type="ARBA" id="ARBA00023136"/>
    </source>
</evidence>
<feature type="domain" description="SusD-like N-terminal" evidence="8">
    <location>
        <begin position="144"/>
        <end position="232"/>
    </location>
</feature>
<dbReference type="RefSeq" id="WP_115807988.1">
    <property type="nucleotide sequence ID" value="NZ_QREI01000001.1"/>
</dbReference>
<dbReference type="GO" id="GO:0009279">
    <property type="term" value="C:cell outer membrane"/>
    <property type="evidence" value="ECO:0007669"/>
    <property type="project" value="UniProtKB-SubCell"/>
</dbReference>
<evidence type="ECO:0000256" key="3">
    <source>
        <dbReference type="ARBA" id="ARBA00022729"/>
    </source>
</evidence>
<name>A0A3D9N869_9FLAO</name>
<dbReference type="Gene3D" id="1.25.40.10">
    <property type="entry name" value="Tetratricopeptide repeat domain"/>
    <property type="match status" value="1"/>
</dbReference>
<dbReference type="OrthoDB" id="5694214at2"/>
<evidence type="ECO:0000259" key="8">
    <source>
        <dbReference type="Pfam" id="PF14322"/>
    </source>
</evidence>
<accession>A0A3D9N869</accession>
<keyword evidence="3 6" id="KW-0732">Signal</keyword>
<evidence type="ECO:0000256" key="5">
    <source>
        <dbReference type="ARBA" id="ARBA00023237"/>
    </source>
</evidence>
<proteinExistence type="inferred from homology"/>
<evidence type="ECO:0000256" key="1">
    <source>
        <dbReference type="ARBA" id="ARBA00004442"/>
    </source>
</evidence>
<evidence type="ECO:0000313" key="9">
    <source>
        <dbReference type="EMBL" id="REE27646.1"/>
    </source>
</evidence>
<protein>
    <submittedName>
        <fullName evidence="9">Putative outer membrane starch-binding protein</fullName>
    </submittedName>
</protein>
<feature type="chain" id="PRO_5017685489" evidence="6">
    <location>
        <begin position="23"/>
        <end position="641"/>
    </location>
</feature>
<evidence type="ECO:0000256" key="2">
    <source>
        <dbReference type="ARBA" id="ARBA00006275"/>
    </source>
</evidence>
<dbReference type="Pfam" id="PF07980">
    <property type="entry name" value="SusD_RagB"/>
    <property type="match status" value="1"/>
</dbReference>
<dbReference type="Pfam" id="PF14322">
    <property type="entry name" value="SusD-like_3"/>
    <property type="match status" value="1"/>
</dbReference>
<keyword evidence="10" id="KW-1185">Reference proteome</keyword>
<keyword evidence="4" id="KW-0472">Membrane</keyword>
<dbReference type="Gene3D" id="1.25.40.390">
    <property type="match status" value="2"/>
</dbReference>
<dbReference type="Gene3D" id="1.10.3780.10">
    <property type="entry name" value="SusD-like"/>
    <property type="match status" value="1"/>
</dbReference>
<dbReference type="InterPro" id="IPR033985">
    <property type="entry name" value="SusD-like_N"/>
</dbReference>
<reference evidence="9 10" key="1">
    <citation type="submission" date="2018-07" db="EMBL/GenBank/DDBJ databases">
        <title>Genomic Encyclopedia of Type Strains, Phase III (KMG-III): the genomes of soil and plant-associated and newly described type strains.</title>
        <authorList>
            <person name="Whitman W."/>
        </authorList>
    </citation>
    <scope>NUCLEOTIDE SEQUENCE [LARGE SCALE GENOMIC DNA]</scope>
    <source>
        <strain evidence="9 10">CECT 7948</strain>
    </source>
</reference>